<protein>
    <submittedName>
        <fullName evidence="2">Uncharacterized protein</fullName>
    </submittedName>
</protein>
<dbReference type="KEGG" id="taa:NMY3_03145"/>
<proteinExistence type="predicted"/>
<feature type="transmembrane region" description="Helical" evidence="1">
    <location>
        <begin position="28"/>
        <end position="49"/>
    </location>
</feature>
<organism evidence="2 3">
    <name type="scientific">Candidatus Nitrosocosmicus oleophilus</name>
    <dbReference type="NCBI Taxonomy" id="1353260"/>
    <lineage>
        <taxon>Archaea</taxon>
        <taxon>Nitrososphaerota</taxon>
        <taxon>Nitrososphaeria</taxon>
        <taxon>Nitrososphaerales</taxon>
        <taxon>Nitrososphaeraceae</taxon>
        <taxon>Candidatus Nitrosocosmicus</taxon>
    </lineage>
</organism>
<name>A0A654M447_9ARCH</name>
<sequence>MISNSGFVQKNILYVLIQYPLMNKSKNVIIFSSSLFVLTFVISLFSAMFNTNMLNGNNSSNLVFAQESVATMANSVSASNNSIIFNNYENSDVGVSLKYPSSFLIDDSNSNDTVQQIIFFPAYVDDSGVSPETFISWFDIYVQTFYPPIFYSPDNVSAYLEDRTNAIQEQDQDVTIVEASTDSLLAGHPAYKLVTRSYSGNETIDTVEYGIIRDNKLYSISYQVNTSDFQNSLPITNKMIYSFEIDSNSLSDSLKQLTNSTGLTGLKDKLPMLQGILSSLSISNITDNSSGLFNKSEINNSTKTILENLLNSSSGNILNISSIMKSLPAINLQTICGIQLLSDLCSGGTFSHPSFDMGNSLLNNESSISGLVNMLNFSKNPNGDFNLSGFKELLGPFALLASPSTSNSPFSSLESPSSTSPSSSFSDSPFSSFFPPNESDTSFLNQMFLNKSNNGTASNDTTIFNPFEALFGGSFGGSGSNSSGNIGAEGNDTGLGFFNNGYFRNDSLNSFMTPNLQSNETVDILKLLELLRGGGGGT</sequence>
<accession>A0A654M447</accession>
<dbReference type="Gene3D" id="3.40.1000.10">
    <property type="entry name" value="Mog1/PsbP, alpha/beta/alpha sandwich"/>
    <property type="match status" value="1"/>
</dbReference>
<evidence type="ECO:0000313" key="3">
    <source>
        <dbReference type="Proteomes" id="UP000058925"/>
    </source>
</evidence>
<dbReference type="AlphaFoldDB" id="A0A654M447"/>
<dbReference type="EMBL" id="CP012850">
    <property type="protein sequence ID" value="ALI37331.1"/>
    <property type="molecule type" value="Genomic_DNA"/>
</dbReference>
<gene>
    <name evidence="2" type="ORF">NMY3_03145</name>
</gene>
<keyword evidence="1" id="KW-0472">Membrane</keyword>
<keyword evidence="1" id="KW-0812">Transmembrane</keyword>
<keyword evidence="1" id="KW-1133">Transmembrane helix</keyword>
<dbReference type="Proteomes" id="UP000058925">
    <property type="component" value="Chromosome"/>
</dbReference>
<keyword evidence="3" id="KW-1185">Reference proteome</keyword>
<reference evidence="3" key="1">
    <citation type="submission" date="2015-10" db="EMBL/GenBank/DDBJ databases">
        <title>Niche specialization of a soil ammonia-oxidizing archaeon, Candidatus Nitrosocosmicus oleophilus.</title>
        <authorList>
            <person name="Jung M.-Y."/>
            <person name="Rhee S.-K."/>
        </authorList>
    </citation>
    <scope>NUCLEOTIDE SEQUENCE [LARGE SCALE GENOMIC DNA]</scope>
    <source>
        <strain evidence="3">MY3</strain>
    </source>
</reference>
<evidence type="ECO:0000313" key="2">
    <source>
        <dbReference type="EMBL" id="ALI37331.1"/>
    </source>
</evidence>
<evidence type="ECO:0000256" key="1">
    <source>
        <dbReference type="SAM" id="Phobius"/>
    </source>
</evidence>